<organism evidence="3 5">
    <name type="scientific">Rhizophagus clarus</name>
    <dbReference type="NCBI Taxonomy" id="94130"/>
    <lineage>
        <taxon>Eukaryota</taxon>
        <taxon>Fungi</taxon>
        <taxon>Fungi incertae sedis</taxon>
        <taxon>Mucoromycota</taxon>
        <taxon>Glomeromycotina</taxon>
        <taxon>Glomeromycetes</taxon>
        <taxon>Glomerales</taxon>
        <taxon>Glomeraceae</taxon>
        <taxon>Rhizophagus</taxon>
    </lineage>
</organism>
<evidence type="ECO:0000313" key="5">
    <source>
        <dbReference type="Proteomes" id="UP000247702"/>
    </source>
</evidence>
<protein>
    <recommendedName>
        <fullName evidence="2">Myb-like domain-containing protein</fullName>
    </recommendedName>
</protein>
<dbReference type="InterPro" id="IPR009057">
    <property type="entry name" value="Homeodomain-like_sf"/>
</dbReference>
<evidence type="ECO:0000256" key="1">
    <source>
        <dbReference type="SAM" id="MobiDB-lite"/>
    </source>
</evidence>
<dbReference type="CDD" id="cd00167">
    <property type="entry name" value="SANT"/>
    <property type="match status" value="1"/>
</dbReference>
<dbReference type="SUPFAM" id="SSF46689">
    <property type="entry name" value="Homeodomain-like"/>
    <property type="match status" value="1"/>
</dbReference>
<dbReference type="Gene3D" id="1.10.10.60">
    <property type="entry name" value="Homeodomain-like"/>
    <property type="match status" value="1"/>
</dbReference>
<feature type="compositionally biased region" description="Basic and acidic residues" evidence="1">
    <location>
        <begin position="14"/>
        <end position="25"/>
    </location>
</feature>
<evidence type="ECO:0000313" key="4">
    <source>
        <dbReference type="EMBL" id="GES92442.1"/>
    </source>
</evidence>
<evidence type="ECO:0000259" key="2">
    <source>
        <dbReference type="PROSITE" id="PS50090"/>
    </source>
</evidence>
<keyword evidence="5" id="KW-1185">Reference proteome</keyword>
<dbReference type="InterPro" id="IPR001005">
    <property type="entry name" value="SANT/Myb"/>
</dbReference>
<dbReference type="EMBL" id="BEXD01004411">
    <property type="protein sequence ID" value="GBC10750.1"/>
    <property type="molecule type" value="Genomic_DNA"/>
</dbReference>
<dbReference type="OrthoDB" id="2384577at2759"/>
<dbReference type="Proteomes" id="UP000247702">
    <property type="component" value="Unassembled WGS sequence"/>
</dbReference>
<feature type="compositionally biased region" description="Basic and acidic residues" evidence="1">
    <location>
        <begin position="34"/>
        <end position="43"/>
    </location>
</feature>
<dbReference type="Pfam" id="PF00249">
    <property type="entry name" value="Myb_DNA-binding"/>
    <property type="match status" value="1"/>
</dbReference>
<proteinExistence type="predicted"/>
<accession>A0A2Z6SII2</accession>
<dbReference type="SMART" id="SM00717">
    <property type="entry name" value="SANT"/>
    <property type="match status" value="1"/>
</dbReference>
<dbReference type="PROSITE" id="PS50090">
    <property type="entry name" value="MYB_LIKE"/>
    <property type="match status" value="1"/>
</dbReference>
<feature type="compositionally biased region" description="Low complexity" evidence="1">
    <location>
        <begin position="45"/>
        <end position="54"/>
    </location>
</feature>
<dbReference type="AlphaFoldDB" id="A0A2Z6SII2"/>
<dbReference type="EMBL" id="BLAL01000215">
    <property type="protein sequence ID" value="GES92442.1"/>
    <property type="molecule type" value="Genomic_DNA"/>
</dbReference>
<reference evidence="3 5" key="1">
    <citation type="submission" date="2017-11" db="EMBL/GenBank/DDBJ databases">
        <title>The genome of Rhizophagus clarus HR1 reveals common genetic basis of auxotrophy among arbuscular mycorrhizal fungi.</title>
        <authorList>
            <person name="Kobayashi Y."/>
        </authorList>
    </citation>
    <scope>NUCLEOTIDE SEQUENCE [LARGE SCALE GENOMIC DNA]</scope>
    <source>
        <strain evidence="3 5">HR1</strain>
    </source>
</reference>
<name>A0A2Z6SII2_9GLOM</name>
<feature type="region of interest" description="Disordered" evidence="1">
    <location>
        <begin position="1"/>
        <end position="73"/>
    </location>
</feature>
<comment type="caution">
    <text evidence="3">The sequence shown here is derived from an EMBL/GenBank/DDBJ whole genome shotgun (WGS) entry which is preliminary data.</text>
</comment>
<evidence type="ECO:0000313" key="3">
    <source>
        <dbReference type="EMBL" id="GBC10750.1"/>
    </source>
</evidence>
<reference evidence="4" key="2">
    <citation type="submission" date="2019-10" db="EMBL/GenBank/DDBJ databases">
        <title>Conservation and host-specific expression of non-tandemly repeated heterogenous ribosome RNA gene in arbuscular mycorrhizal fungi.</title>
        <authorList>
            <person name="Maeda T."/>
            <person name="Kobayashi Y."/>
            <person name="Nakagawa T."/>
            <person name="Ezawa T."/>
            <person name="Yamaguchi K."/>
            <person name="Bino T."/>
            <person name="Nishimoto Y."/>
            <person name="Shigenobu S."/>
            <person name="Kawaguchi M."/>
        </authorList>
    </citation>
    <scope>NUCLEOTIDE SEQUENCE</scope>
    <source>
        <strain evidence="4">HR1</strain>
    </source>
</reference>
<sequence length="129" mass="14845">MSELDSKKRTRNKTKNDDDSLDKPQPKKNRGKAIKKEEIKDVAPLESNVSSSLENENEVDDSSQAQSSKKWSPEQRLQLIEAVLKHVKVPWDEVCNEVDGGKNGKMCYDQWRRKIVPGLKTFIKSEHEH</sequence>
<feature type="domain" description="Myb-like" evidence="2">
    <location>
        <begin position="63"/>
        <end position="115"/>
    </location>
</feature>
<dbReference type="Proteomes" id="UP000615446">
    <property type="component" value="Unassembled WGS sequence"/>
</dbReference>
<gene>
    <name evidence="4" type="ORF">RCL2_001921700</name>
    <name evidence="3" type="ORF">RclHR1_09870009</name>
</gene>